<accession>A0A2S5D1M4</accession>
<reference evidence="2 3" key="1">
    <citation type="submission" date="2017-11" db="EMBL/GenBank/DDBJ databases">
        <title>Genome sequence of Lysinibacillus sphaericus, a lignin-degrading bacteria isolated from municipal solid waste soil.</title>
        <authorList>
            <person name="Persinoti G.F."/>
            <person name="Paixao D.A."/>
            <person name="Bugg T.D."/>
            <person name="Squina F.M."/>
        </authorList>
    </citation>
    <scope>NUCLEOTIDE SEQUENCE [LARGE SCALE GENOMIC DNA]</scope>
    <source>
        <strain evidence="2 3">A1</strain>
    </source>
</reference>
<evidence type="ECO:0000259" key="1">
    <source>
        <dbReference type="Pfam" id="PF26353"/>
    </source>
</evidence>
<sequence length="138" mass="16157">MPYYRNVLVLLLVVFIIVGCTSLERQKIEVQKMEEDGTYEDFKEITHPKEVKVVKQILHHADWEKRKVDMARLPDYEFIFQFVNSNTHAKAITYAVWIAPNKNTLEVVQGEQQYVHLNEKDSSTLFEALTDSKLVDVK</sequence>
<dbReference type="InterPro" id="IPR058780">
    <property type="entry name" value="YhfM-like_dom"/>
</dbReference>
<dbReference type="RefSeq" id="WP_103976970.1">
    <property type="nucleotide sequence ID" value="NZ_PGLV01000001.1"/>
</dbReference>
<gene>
    <name evidence="2" type="ORF">LYSIN_01734</name>
</gene>
<dbReference type="Proteomes" id="UP000237319">
    <property type="component" value="Unassembled WGS sequence"/>
</dbReference>
<feature type="domain" description="YhfM-like" evidence="1">
    <location>
        <begin position="24"/>
        <end position="132"/>
    </location>
</feature>
<evidence type="ECO:0000313" key="2">
    <source>
        <dbReference type="EMBL" id="POZ56951.1"/>
    </source>
</evidence>
<evidence type="ECO:0000313" key="3">
    <source>
        <dbReference type="Proteomes" id="UP000237319"/>
    </source>
</evidence>
<name>A0A2S5D1M4_LYSSH</name>
<organism evidence="2 3">
    <name type="scientific">Lysinibacillus sphaericus</name>
    <name type="common">Bacillus sphaericus</name>
    <dbReference type="NCBI Taxonomy" id="1421"/>
    <lineage>
        <taxon>Bacteria</taxon>
        <taxon>Bacillati</taxon>
        <taxon>Bacillota</taxon>
        <taxon>Bacilli</taxon>
        <taxon>Bacillales</taxon>
        <taxon>Bacillaceae</taxon>
        <taxon>Lysinibacillus</taxon>
    </lineage>
</organism>
<dbReference type="AlphaFoldDB" id="A0A2S5D1M4"/>
<dbReference type="Pfam" id="PF26353">
    <property type="entry name" value="YhfM"/>
    <property type="match status" value="1"/>
</dbReference>
<proteinExistence type="predicted"/>
<dbReference type="EMBL" id="PGLV01000001">
    <property type="protein sequence ID" value="POZ56951.1"/>
    <property type="molecule type" value="Genomic_DNA"/>
</dbReference>
<protein>
    <recommendedName>
        <fullName evidence="1">YhfM-like domain-containing protein</fullName>
    </recommendedName>
</protein>
<keyword evidence="3" id="KW-1185">Reference proteome</keyword>
<dbReference type="PROSITE" id="PS51257">
    <property type="entry name" value="PROKAR_LIPOPROTEIN"/>
    <property type="match status" value="1"/>
</dbReference>
<comment type="caution">
    <text evidence="2">The sequence shown here is derived from an EMBL/GenBank/DDBJ whole genome shotgun (WGS) entry which is preliminary data.</text>
</comment>